<name>A0A6M3JNE6_9ZZZZ</name>
<sequence>MGARSLTEVLTDLNICTAAFKEDVVRVVTQDTFISSRLLKKSRAVSGGKYISQPLDYGSGNARAMGEYDEITLSPEETMDEAQFNWKWINDTVVLSEKKIDIQNVGKEQLINLTEHKYKTLARTFKEKFEELLFATTIGTNAPESLYSICTTQNNTVGGIDASTGLGGSGTIVLPFDWNPKILDVSASGTVTVTFDDLINPASKYYIENIMQVIYGALAVGNDTPTIAVTTQVVWDAYEKVLRADKRFDSAYNQSADAGFDTLKFRNMLIAVDENVPGGSLNTDSTTYSYMYVLNENYLHFRHKKGKDFTATKWKKAEKQHVYFSEMNWWGGFTTSRRDKQGSVYGLPTTRNSLSVT</sequence>
<dbReference type="EMBL" id="MT141887">
    <property type="protein sequence ID" value="QJA71634.1"/>
    <property type="molecule type" value="Genomic_DNA"/>
</dbReference>
<evidence type="ECO:0000313" key="1">
    <source>
        <dbReference type="EMBL" id="QJA71634.1"/>
    </source>
</evidence>
<dbReference type="NCBIfam" id="NF033394">
    <property type="entry name" value="capsid_maj_Podo"/>
    <property type="match status" value="1"/>
</dbReference>
<protein>
    <submittedName>
        <fullName evidence="1">Putative capsid protein</fullName>
    </submittedName>
</protein>
<dbReference type="EMBL" id="MT142875">
    <property type="protein sequence ID" value="QJA89886.1"/>
    <property type="molecule type" value="Genomic_DNA"/>
</dbReference>
<dbReference type="EMBL" id="MT145019">
    <property type="protein sequence ID" value="QJI02654.1"/>
    <property type="molecule type" value="Genomic_DNA"/>
</dbReference>
<proteinExistence type="predicted"/>
<dbReference type="AlphaFoldDB" id="A0A6M3JNE6"/>
<evidence type="ECO:0000313" key="2">
    <source>
        <dbReference type="EMBL" id="QJA89886.1"/>
    </source>
</evidence>
<gene>
    <name evidence="1" type="ORF">MM415A03117_0012</name>
    <name evidence="2" type="ORF">MM415B02485_0013</name>
    <name evidence="3" type="ORF">TM448B03494_0010</name>
</gene>
<organism evidence="1">
    <name type="scientific">viral metagenome</name>
    <dbReference type="NCBI Taxonomy" id="1070528"/>
    <lineage>
        <taxon>unclassified sequences</taxon>
        <taxon>metagenomes</taxon>
        <taxon>organismal metagenomes</taxon>
    </lineage>
</organism>
<accession>A0A6M3JNE6</accession>
<evidence type="ECO:0000313" key="3">
    <source>
        <dbReference type="EMBL" id="QJI02654.1"/>
    </source>
</evidence>
<reference evidence="1" key="1">
    <citation type="submission" date="2020-03" db="EMBL/GenBank/DDBJ databases">
        <title>The deep terrestrial virosphere.</title>
        <authorList>
            <person name="Holmfeldt K."/>
            <person name="Nilsson E."/>
            <person name="Simone D."/>
            <person name="Lopez-Fernandez M."/>
            <person name="Wu X."/>
            <person name="de Brujin I."/>
            <person name="Lundin D."/>
            <person name="Andersson A."/>
            <person name="Bertilsson S."/>
            <person name="Dopson M."/>
        </authorList>
    </citation>
    <scope>NUCLEOTIDE SEQUENCE</scope>
    <source>
        <strain evidence="1">MM415A03117</strain>
        <strain evidence="2">MM415B02485</strain>
        <strain evidence="3">TM448B03494</strain>
    </source>
</reference>
<dbReference type="InterPro" id="IPR049718">
    <property type="entry name" value="AKO59007-like"/>
</dbReference>